<dbReference type="EMBL" id="CDSC02000274">
    <property type="protein sequence ID" value="SEH86736.1"/>
    <property type="molecule type" value="Genomic_DNA"/>
</dbReference>
<reference evidence="2" key="1">
    <citation type="submission" date="2016-06" db="EMBL/GenBank/DDBJ databases">
        <authorList>
            <person name="Petersen J."/>
            <person name="Sayavedra L."/>
        </authorList>
    </citation>
    <scope>NUCLEOTIDE SEQUENCE [LARGE SCALE GENOMIC DNA]</scope>
    <source>
        <strain evidence="2">BazSymA</strain>
    </source>
</reference>
<evidence type="ECO:0000313" key="1">
    <source>
        <dbReference type="EMBL" id="SEH86736.1"/>
    </source>
</evidence>
<organism evidence="1 2">
    <name type="scientific">Bathymodiolus azoricus thioautotrophic gill symbiont</name>
    <dbReference type="NCBI Taxonomy" id="235205"/>
    <lineage>
        <taxon>Bacteria</taxon>
        <taxon>Pseudomonadati</taxon>
        <taxon>Pseudomonadota</taxon>
        <taxon>Gammaproteobacteria</taxon>
        <taxon>sulfur-oxidizing symbionts</taxon>
    </lineage>
</organism>
<dbReference type="Proteomes" id="UP000198988">
    <property type="component" value="Unassembled WGS sequence"/>
</dbReference>
<dbReference type="AlphaFoldDB" id="A0A1H6LKB7"/>
<evidence type="ECO:0000313" key="2">
    <source>
        <dbReference type="Proteomes" id="UP000198988"/>
    </source>
</evidence>
<protein>
    <submittedName>
        <fullName evidence="1">Uncharacterized protein</fullName>
    </submittedName>
</protein>
<accession>A0A1H6LKB7</accession>
<name>A0A1H6LKB7_9GAMM</name>
<gene>
    <name evidence="1" type="ORF">BAZSYMA_ACONTIG22223_2</name>
</gene>
<proteinExistence type="predicted"/>
<sequence>MVVRFINIDEIVSHHYLTKLFFHNFNREKITKVYCN</sequence>